<protein>
    <submittedName>
        <fullName evidence="3">Apple-like protein</fullName>
    </submittedName>
</protein>
<keyword evidence="2" id="KW-1133">Transmembrane helix</keyword>
<accession>A0A2U1PAV1</accession>
<evidence type="ECO:0000313" key="4">
    <source>
        <dbReference type="Proteomes" id="UP000245207"/>
    </source>
</evidence>
<proteinExistence type="predicted"/>
<sequence length="213" mass="23397">MAELITSYSLTIGSQIDVKNHFVGSNANSLSKKSKSSHKNLYMVIGMPIAAGIVFCFFIFCCIRKKKGNRPKREVGYNLAASSKSLEGSFINNDIGENVDLHAFDMSTIVVWDLWKQDKPLTVVDSALGNSFDAREIILCMHVGILCVQESATDRPTMTEAFMLSNRDTKLPSPNQPAFIFRQLNCGKDSKSTSNSGGVGSVDNETITHVHAR</sequence>
<dbReference type="Proteomes" id="UP000245207">
    <property type="component" value="Unassembled WGS sequence"/>
</dbReference>
<evidence type="ECO:0000256" key="1">
    <source>
        <dbReference type="SAM" id="MobiDB-lite"/>
    </source>
</evidence>
<feature type="region of interest" description="Disordered" evidence="1">
    <location>
        <begin position="190"/>
        <end position="213"/>
    </location>
</feature>
<dbReference type="PANTHER" id="PTHR27006">
    <property type="entry name" value="PROMASTIGOTE SURFACE ANTIGEN PROTEIN PSA"/>
    <property type="match status" value="1"/>
</dbReference>
<reference evidence="3 4" key="1">
    <citation type="journal article" date="2018" name="Mol. Plant">
        <title>The genome of Artemisia annua provides insight into the evolution of Asteraceae family and artemisinin biosynthesis.</title>
        <authorList>
            <person name="Shen Q."/>
            <person name="Zhang L."/>
            <person name="Liao Z."/>
            <person name="Wang S."/>
            <person name="Yan T."/>
            <person name="Shi P."/>
            <person name="Liu M."/>
            <person name="Fu X."/>
            <person name="Pan Q."/>
            <person name="Wang Y."/>
            <person name="Lv Z."/>
            <person name="Lu X."/>
            <person name="Zhang F."/>
            <person name="Jiang W."/>
            <person name="Ma Y."/>
            <person name="Chen M."/>
            <person name="Hao X."/>
            <person name="Li L."/>
            <person name="Tang Y."/>
            <person name="Lv G."/>
            <person name="Zhou Y."/>
            <person name="Sun X."/>
            <person name="Brodelius P.E."/>
            <person name="Rose J.K.C."/>
            <person name="Tang K."/>
        </authorList>
    </citation>
    <scope>NUCLEOTIDE SEQUENCE [LARGE SCALE GENOMIC DNA]</scope>
    <source>
        <strain evidence="4">cv. Huhao1</strain>
        <tissue evidence="3">Leaf</tissue>
    </source>
</reference>
<dbReference type="PANTHER" id="PTHR27006:SF586">
    <property type="entry name" value="CYSTEINE-RICH RECEPTOR-LIKE PROTEIN KINASE 10"/>
    <property type="match status" value="1"/>
</dbReference>
<dbReference type="AlphaFoldDB" id="A0A2U1PAV1"/>
<keyword evidence="2" id="KW-0812">Transmembrane</keyword>
<keyword evidence="4" id="KW-1185">Reference proteome</keyword>
<organism evidence="3 4">
    <name type="scientific">Artemisia annua</name>
    <name type="common">Sweet wormwood</name>
    <dbReference type="NCBI Taxonomy" id="35608"/>
    <lineage>
        <taxon>Eukaryota</taxon>
        <taxon>Viridiplantae</taxon>
        <taxon>Streptophyta</taxon>
        <taxon>Embryophyta</taxon>
        <taxon>Tracheophyta</taxon>
        <taxon>Spermatophyta</taxon>
        <taxon>Magnoliopsida</taxon>
        <taxon>eudicotyledons</taxon>
        <taxon>Gunneridae</taxon>
        <taxon>Pentapetalae</taxon>
        <taxon>asterids</taxon>
        <taxon>campanulids</taxon>
        <taxon>Asterales</taxon>
        <taxon>Asteraceae</taxon>
        <taxon>Asteroideae</taxon>
        <taxon>Anthemideae</taxon>
        <taxon>Artemisiinae</taxon>
        <taxon>Artemisia</taxon>
    </lineage>
</organism>
<dbReference type="EMBL" id="PKPP01001420">
    <property type="protein sequence ID" value="PWA82873.1"/>
    <property type="molecule type" value="Genomic_DNA"/>
</dbReference>
<evidence type="ECO:0000313" key="3">
    <source>
        <dbReference type="EMBL" id="PWA82873.1"/>
    </source>
</evidence>
<evidence type="ECO:0000256" key="2">
    <source>
        <dbReference type="SAM" id="Phobius"/>
    </source>
</evidence>
<gene>
    <name evidence="3" type="ORF">CTI12_AA173300</name>
</gene>
<dbReference type="STRING" id="35608.A0A2U1PAV1"/>
<comment type="caution">
    <text evidence="3">The sequence shown here is derived from an EMBL/GenBank/DDBJ whole genome shotgun (WGS) entry which is preliminary data.</text>
</comment>
<keyword evidence="2" id="KW-0472">Membrane</keyword>
<name>A0A2U1PAV1_ARTAN</name>
<dbReference type="OrthoDB" id="688481at2759"/>
<feature type="transmembrane region" description="Helical" evidence="2">
    <location>
        <begin position="41"/>
        <end position="63"/>
    </location>
</feature>